<reference evidence="1" key="2">
    <citation type="journal article" date="2015" name="Data Brief">
        <title>Shoot transcriptome of the giant reed, Arundo donax.</title>
        <authorList>
            <person name="Barrero R.A."/>
            <person name="Guerrero F.D."/>
            <person name="Moolhuijzen P."/>
            <person name="Goolsby J.A."/>
            <person name="Tidwell J."/>
            <person name="Bellgard S.E."/>
            <person name="Bellgard M.I."/>
        </authorList>
    </citation>
    <scope>NUCLEOTIDE SEQUENCE</scope>
    <source>
        <tissue evidence="1">Shoot tissue taken approximately 20 cm above the soil surface</tissue>
    </source>
</reference>
<protein>
    <submittedName>
        <fullName evidence="1">Uncharacterized protein</fullName>
    </submittedName>
</protein>
<dbReference type="EMBL" id="GBRH01240853">
    <property type="protein sequence ID" value="JAD57042.1"/>
    <property type="molecule type" value="Transcribed_RNA"/>
</dbReference>
<sequence length="11" mass="1316">MYRGNIYASEI</sequence>
<reference evidence="1" key="1">
    <citation type="submission" date="2014-09" db="EMBL/GenBank/DDBJ databases">
        <authorList>
            <person name="Magalhaes I.L.F."/>
            <person name="Oliveira U."/>
            <person name="Santos F.R."/>
            <person name="Vidigal T.H.D.A."/>
            <person name="Brescovit A.D."/>
            <person name="Santos A.J."/>
        </authorList>
    </citation>
    <scope>NUCLEOTIDE SEQUENCE</scope>
    <source>
        <tissue evidence="1">Shoot tissue taken approximately 20 cm above the soil surface</tissue>
    </source>
</reference>
<accession>A0A0A9BCM0</accession>
<organism evidence="1">
    <name type="scientific">Arundo donax</name>
    <name type="common">Giant reed</name>
    <name type="synonym">Donax arundinaceus</name>
    <dbReference type="NCBI Taxonomy" id="35708"/>
    <lineage>
        <taxon>Eukaryota</taxon>
        <taxon>Viridiplantae</taxon>
        <taxon>Streptophyta</taxon>
        <taxon>Embryophyta</taxon>
        <taxon>Tracheophyta</taxon>
        <taxon>Spermatophyta</taxon>
        <taxon>Magnoliopsida</taxon>
        <taxon>Liliopsida</taxon>
        <taxon>Poales</taxon>
        <taxon>Poaceae</taxon>
        <taxon>PACMAD clade</taxon>
        <taxon>Arundinoideae</taxon>
        <taxon>Arundineae</taxon>
        <taxon>Arundo</taxon>
    </lineage>
</organism>
<name>A0A0A9BCM0_ARUDO</name>
<evidence type="ECO:0000313" key="1">
    <source>
        <dbReference type="EMBL" id="JAD57042.1"/>
    </source>
</evidence>
<proteinExistence type="predicted"/>